<reference evidence="11" key="1">
    <citation type="submission" date="2020-05" db="EMBL/GenBank/DDBJ databases">
        <title>Mycena genomes resolve the evolution of fungal bioluminescence.</title>
        <authorList>
            <person name="Tsai I.J."/>
        </authorList>
    </citation>
    <scope>NUCLEOTIDE SEQUENCE</scope>
    <source>
        <strain evidence="11">160909Yilan</strain>
    </source>
</reference>
<feature type="transmembrane region" description="Helical" evidence="10">
    <location>
        <begin position="361"/>
        <end position="378"/>
    </location>
</feature>
<evidence type="ECO:0000313" key="12">
    <source>
        <dbReference type="Proteomes" id="UP000623467"/>
    </source>
</evidence>
<evidence type="ECO:0000256" key="8">
    <source>
        <dbReference type="ARBA" id="ARBA00023170"/>
    </source>
</evidence>
<dbReference type="PRINTS" id="PR00899">
    <property type="entry name" value="GPCRSTE3"/>
</dbReference>
<keyword evidence="8 11" id="KW-0675">Receptor</keyword>
<evidence type="ECO:0000256" key="6">
    <source>
        <dbReference type="ARBA" id="ARBA00023040"/>
    </source>
</evidence>
<comment type="subcellular location">
    <subcellularLocation>
        <location evidence="1">Membrane</location>
        <topology evidence="1">Multi-pass membrane protein</topology>
    </subcellularLocation>
</comment>
<dbReference type="GO" id="GO:0000750">
    <property type="term" value="P:pheromone-dependent signal transduction involved in conjugation with cellular fusion"/>
    <property type="evidence" value="ECO:0007669"/>
    <property type="project" value="TreeGrafter"/>
</dbReference>
<dbReference type="GO" id="GO:0004932">
    <property type="term" value="F:mating-type factor pheromone receptor activity"/>
    <property type="evidence" value="ECO:0007669"/>
    <property type="project" value="InterPro"/>
</dbReference>
<dbReference type="PANTHER" id="PTHR28097">
    <property type="entry name" value="PHEROMONE A FACTOR RECEPTOR"/>
    <property type="match status" value="1"/>
</dbReference>
<evidence type="ECO:0000256" key="10">
    <source>
        <dbReference type="SAM" id="Phobius"/>
    </source>
</evidence>
<dbReference type="Pfam" id="PF02076">
    <property type="entry name" value="STE3"/>
    <property type="match status" value="1"/>
</dbReference>
<evidence type="ECO:0000256" key="5">
    <source>
        <dbReference type="ARBA" id="ARBA00022989"/>
    </source>
</evidence>
<evidence type="ECO:0000256" key="7">
    <source>
        <dbReference type="ARBA" id="ARBA00023136"/>
    </source>
</evidence>
<evidence type="ECO:0000256" key="2">
    <source>
        <dbReference type="ARBA" id="ARBA00011085"/>
    </source>
</evidence>
<evidence type="ECO:0000256" key="4">
    <source>
        <dbReference type="ARBA" id="ARBA00022692"/>
    </source>
</evidence>
<accession>A0A8H6XJY5</accession>
<evidence type="ECO:0000313" key="11">
    <source>
        <dbReference type="EMBL" id="KAF7341705.1"/>
    </source>
</evidence>
<proteinExistence type="inferred from homology"/>
<dbReference type="Proteomes" id="UP000623467">
    <property type="component" value="Unassembled WGS sequence"/>
</dbReference>
<comment type="similarity">
    <text evidence="2">Belongs to the G-protein coupled receptor 4 family.</text>
</comment>
<feature type="transmembrane region" description="Helical" evidence="10">
    <location>
        <begin position="7"/>
        <end position="24"/>
    </location>
</feature>
<evidence type="ECO:0000256" key="9">
    <source>
        <dbReference type="ARBA" id="ARBA00023224"/>
    </source>
</evidence>
<comment type="caution">
    <text evidence="11">The sequence shown here is derived from an EMBL/GenBank/DDBJ whole genome shotgun (WGS) entry which is preliminary data.</text>
</comment>
<evidence type="ECO:0000256" key="3">
    <source>
        <dbReference type="ARBA" id="ARBA00022507"/>
    </source>
</evidence>
<feature type="transmembrane region" description="Helical" evidence="10">
    <location>
        <begin position="158"/>
        <end position="177"/>
    </location>
</feature>
<organism evidence="11 12">
    <name type="scientific">Mycena sanguinolenta</name>
    <dbReference type="NCBI Taxonomy" id="230812"/>
    <lineage>
        <taxon>Eukaryota</taxon>
        <taxon>Fungi</taxon>
        <taxon>Dikarya</taxon>
        <taxon>Basidiomycota</taxon>
        <taxon>Agaricomycotina</taxon>
        <taxon>Agaricomycetes</taxon>
        <taxon>Agaricomycetidae</taxon>
        <taxon>Agaricales</taxon>
        <taxon>Marasmiineae</taxon>
        <taxon>Mycenaceae</taxon>
        <taxon>Mycena</taxon>
    </lineage>
</organism>
<dbReference type="PANTHER" id="PTHR28097:SF1">
    <property type="entry name" value="PHEROMONE A FACTOR RECEPTOR"/>
    <property type="match status" value="1"/>
</dbReference>
<evidence type="ECO:0000256" key="1">
    <source>
        <dbReference type="ARBA" id="ARBA00004141"/>
    </source>
</evidence>
<keyword evidence="6" id="KW-0297">G-protein coupled receptor</keyword>
<protein>
    <submittedName>
        <fullName evidence="11">Fungal pheromone STE3G-protein-coupled receptor</fullName>
    </submittedName>
</protein>
<keyword evidence="7 10" id="KW-0472">Membrane</keyword>
<name>A0A8H6XJY5_9AGAR</name>
<keyword evidence="12" id="KW-1185">Reference proteome</keyword>
<keyword evidence="5 10" id="KW-1133">Transmembrane helix</keyword>
<dbReference type="AlphaFoldDB" id="A0A8H6XJY5"/>
<feature type="transmembrane region" description="Helical" evidence="10">
    <location>
        <begin position="30"/>
        <end position="52"/>
    </location>
</feature>
<keyword evidence="9" id="KW-0807">Transducer</keyword>
<feature type="transmembrane region" description="Helical" evidence="10">
    <location>
        <begin position="384"/>
        <end position="407"/>
    </location>
</feature>
<feature type="transmembrane region" description="Helical" evidence="10">
    <location>
        <begin position="262"/>
        <end position="281"/>
    </location>
</feature>
<sequence length="480" mass="53101">MPGALQAAPFIALGLVLVTLPHHWRVKNIATLSIIVWLSAYNVILGVNAILWDGNDDIRAEIWCDIATKIKIGADAGLPGCCLCMARRLNRIAYGLEMSPSGWRHRTLDVLLCWGFPAIVMALHFIVQGHRFDIIEDIGCIPAIYISWPSILIIDVSAFIPAVLALIYCGLAIWKLHRRRVAFHLMLKKRGSKLTPSCYVRLMIMTFFLGSWSVVLISVSASNEYTEGLQPWTNWDFVHADFSFVGQSLSTELPAPALRCTYILWAAVPLSGLSFFTFFGIGREAMKDYGTSATWFSRVVLRRRPNPVDSVSEDVAWSVDALRGSCENGMNSAPYPYDLPSEGKSTNSTRYIRPLPVPPPLAYDTFPLILFVVPPPIFAQKFSLMHLFALFYSLSGLMLATLAAPTVRRTEVSQIVREIDTPNLAPEPATLLASHDDAESQATDVFATVDLGDFEATNVERGIEEEAKPQPGKLLGCVVV</sequence>
<keyword evidence="3" id="KW-0589">Pheromone response</keyword>
<feature type="transmembrane region" description="Helical" evidence="10">
    <location>
        <begin position="198"/>
        <end position="221"/>
    </location>
</feature>
<dbReference type="CDD" id="cd14966">
    <property type="entry name" value="7tmD_STE3"/>
    <property type="match status" value="1"/>
</dbReference>
<gene>
    <name evidence="11" type="ORF">MSAN_02068900</name>
</gene>
<dbReference type="GO" id="GO:0005886">
    <property type="term" value="C:plasma membrane"/>
    <property type="evidence" value="ECO:0007669"/>
    <property type="project" value="TreeGrafter"/>
</dbReference>
<keyword evidence="4 10" id="KW-0812">Transmembrane</keyword>
<dbReference type="InterPro" id="IPR001499">
    <property type="entry name" value="GPCR_STE3"/>
</dbReference>
<feature type="transmembrane region" description="Helical" evidence="10">
    <location>
        <begin position="108"/>
        <end position="127"/>
    </location>
</feature>
<dbReference type="OrthoDB" id="2874149at2759"/>
<dbReference type="EMBL" id="JACAZH010000027">
    <property type="protein sequence ID" value="KAF7341705.1"/>
    <property type="molecule type" value="Genomic_DNA"/>
</dbReference>